<evidence type="ECO:0000313" key="7">
    <source>
        <dbReference type="Proteomes" id="UP000198406"/>
    </source>
</evidence>
<dbReference type="EMBL" id="BDSP01000075">
    <property type="protein sequence ID" value="GAX14099.1"/>
    <property type="molecule type" value="Genomic_DNA"/>
</dbReference>
<dbReference type="Proteomes" id="UP000198406">
    <property type="component" value="Unassembled WGS sequence"/>
</dbReference>
<reference evidence="6 7" key="1">
    <citation type="journal article" date="2015" name="Plant Cell">
        <title>Oil accumulation by the oleaginous diatom Fistulifera solaris as revealed by the genome and transcriptome.</title>
        <authorList>
            <person name="Tanaka T."/>
            <person name="Maeda Y."/>
            <person name="Veluchamy A."/>
            <person name="Tanaka M."/>
            <person name="Abida H."/>
            <person name="Marechal E."/>
            <person name="Bowler C."/>
            <person name="Muto M."/>
            <person name="Sunaga Y."/>
            <person name="Tanaka M."/>
            <person name="Yoshino T."/>
            <person name="Taniguchi T."/>
            <person name="Fukuda Y."/>
            <person name="Nemoto M."/>
            <person name="Matsumoto M."/>
            <person name="Wong P.S."/>
            <person name="Aburatani S."/>
            <person name="Fujibuchi W."/>
        </authorList>
    </citation>
    <scope>NUCLEOTIDE SEQUENCE [LARGE SCALE GENOMIC DNA]</scope>
    <source>
        <strain evidence="6 7">JPCC DA0580</strain>
    </source>
</reference>
<dbReference type="InterPro" id="IPR013766">
    <property type="entry name" value="Thioredoxin_domain"/>
</dbReference>
<dbReference type="GO" id="GO:0046872">
    <property type="term" value="F:metal ion binding"/>
    <property type="evidence" value="ECO:0007669"/>
    <property type="project" value="UniProtKB-KW"/>
</dbReference>
<feature type="domain" description="Glutaredoxin" evidence="5">
    <location>
        <begin position="139"/>
        <end position="202"/>
    </location>
</feature>
<keyword evidence="3" id="KW-0411">Iron-sulfur</keyword>
<sequence>MTKSQVVDVTTIPATGQKAVLLFWAPWHEASTEGGPMDQVLRAFASTADETEVLFGRVNAEECSALVQHYQVSLVPTFVLCNGPAVVEKVEGGDDLAKITQSVQRLFQATTTATSQIQQLSPEEQIKQRLQRLITSAEVMLFIKGTPEAPKCGFSRQAMELLQDEHIPFGSFDILSDEVVRQELKTYSDWPTYPQLYVRGELMGGLDIMKELKQEEGGLRQQLQLASTTAPSLQERLAALVKRHRVMLFMKGLPSAPRCGFSRQIVQLLDEEHISYDSFDILQDDQVREGLKKFSDWPTYPQLYVDGELVGGLDIVTELKEESGGSLKEALGI</sequence>
<dbReference type="Pfam" id="PF00462">
    <property type="entry name" value="Glutaredoxin"/>
    <property type="match status" value="2"/>
</dbReference>
<dbReference type="GO" id="GO:0051536">
    <property type="term" value="F:iron-sulfur cluster binding"/>
    <property type="evidence" value="ECO:0007669"/>
    <property type="project" value="UniProtKB-KW"/>
</dbReference>
<dbReference type="Pfam" id="PF00085">
    <property type="entry name" value="Thioredoxin"/>
    <property type="match status" value="1"/>
</dbReference>
<feature type="domain" description="Glutaredoxin" evidence="5">
    <location>
        <begin position="246"/>
        <end position="310"/>
    </location>
</feature>
<dbReference type="InterPro" id="IPR004480">
    <property type="entry name" value="Monothiol_GRX-rel"/>
</dbReference>
<comment type="caution">
    <text evidence="6">The sequence shown here is derived from an EMBL/GenBank/DDBJ whole genome shotgun (WGS) entry which is preliminary data.</text>
</comment>
<dbReference type="FunFam" id="3.40.30.10:FF:000012">
    <property type="entry name" value="Monothiol glutaredoxin"/>
    <property type="match status" value="2"/>
</dbReference>
<evidence type="ECO:0000256" key="1">
    <source>
        <dbReference type="ARBA" id="ARBA00022723"/>
    </source>
</evidence>
<name>A0A1Z5JJC6_FISSO</name>
<evidence type="ECO:0000256" key="2">
    <source>
        <dbReference type="ARBA" id="ARBA00023004"/>
    </source>
</evidence>
<dbReference type="OrthoDB" id="415696at2759"/>
<dbReference type="PROSITE" id="PS51354">
    <property type="entry name" value="GLUTAREDOXIN_2"/>
    <property type="match status" value="2"/>
</dbReference>
<dbReference type="PANTHER" id="PTHR10293:SF73">
    <property type="entry name" value="GLUTAREDOXIN-3"/>
    <property type="match status" value="1"/>
</dbReference>
<dbReference type="GO" id="GO:0006879">
    <property type="term" value="P:intracellular iron ion homeostasis"/>
    <property type="evidence" value="ECO:0007669"/>
    <property type="project" value="TreeGrafter"/>
</dbReference>
<dbReference type="Gene3D" id="3.40.30.10">
    <property type="entry name" value="Glutaredoxin"/>
    <property type="match status" value="3"/>
</dbReference>
<dbReference type="CDD" id="cd03028">
    <property type="entry name" value="GRX_PICOT_like"/>
    <property type="match status" value="2"/>
</dbReference>
<gene>
    <name evidence="6" type="ORF">FisN_8Hh064</name>
</gene>
<dbReference type="InParanoid" id="A0A1Z5JJC6"/>
<dbReference type="InterPro" id="IPR036249">
    <property type="entry name" value="Thioredoxin-like_sf"/>
</dbReference>
<evidence type="ECO:0000259" key="5">
    <source>
        <dbReference type="Pfam" id="PF00462"/>
    </source>
</evidence>
<proteinExistence type="predicted"/>
<dbReference type="SUPFAM" id="SSF52833">
    <property type="entry name" value="Thioredoxin-like"/>
    <property type="match status" value="3"/>
</dbReference>
<feature type="domain" description="Thioredoxin" evidence="4">
    <location>
        <begin position="17"/>
        <end position="104"/>
    </location>
</feature>
<dbReference type="InterPro" id="IPR033658">
    <property type="entry name" value="GRX_PICOT-like"/>
</dbReference>
<dbReference type="PANTHER" id="PTHR10293">
    <property type="entry name" value="GLUTAREDOXIN FAMILY MEMBER"/>
    <property type="match status" value="1"/>
</dbReference>
<evidence type="ECO:0000259" key="4">
    <source>
        <dbReference type="Pfam" id="PF00085"/>
    </source>
</evidence>
<keyword evidence="1" id="KW-0479">Metal-binding</keyword>
<dbReference type="InterPro" id="IPR002109">
    <property type="entry name" value="Glutaredoxin"/>
</dbReference>
<evidence type="ECO:0008006" key="8">
    <source>
        <dbReference type="Google" id="ProtNLM"/>
    </source>
</evidence>
<dbReference type="AlphaFoldDB" id="A0A1Z5JJC6"/>
<dbReference type="GO" id="GO:0005634">
    <property type="term" value="C:nucleus"/>
    <property type="evidence" value="ECO:0007669"/>
    <property type="project" value="TreeGrafter"/>
</dbReference>
<protein>
    <recommendedName>
        <fullName evidence="8">Monothiol glutaredoxin</fullName>
    </recommendedName>
</protein>
<evidence type="ECO:0000256" key="3">
    <source>
        <dbReference type="ARBA" id="ARBA00023014"/>
    </source>
</evidence>
<keyword evidence="7" id="KW-1185">Reference proteome</keyword>
<keyword evidence="2" id="KW-0408">Iron</keyword>
<accession>A0A1Z5JJC6</accession>
<organism evidence="6 7">
    <name type="scientific">Fistulifera solaris</name>
    <name type="common">Oleaginous diatom</name>
    <dbReference type="NCBI Taxonomy" id="1519565"/>
    <lineage>
        <taxon>Eukaryota</taxon>
        <taxon>Sar</taxon>
        <taxon>Stramenopiles</taxon>
        <taxon>Ochrophyta</taxon>
        <taxon>Bacillariophyta</taxon>
        <taxon>Bacillariophyceae</taxon>
        <taxon>Bacillariophycidae</taxon>
        <taxon>Naviculales</taxon>
        <taxon>Naviculaceae</taxon>
        <taxon>Fistulifera</taxon>
    </lineage>
</organism>
<dbReference type="GO" id="GO:0005829">
    <property type="term" value="C:cytosol"/>
    <property type="evidence" value="ECO:0007669"/>
    <property type="project" value="TreeGrafter"/>
</dbReference>
<evidence type="ECO:0000313" key="6">
    <source>
        <dbReference type="EMBL" id="GAX14099.1"/>
    </source>
</evidence>